<sequence>MGKKVPVAEMKEACTETRVEDEVWLCSLSESELDLLICLKLLILQRAKMIGHEELAKKFDLKMLRAIGVVLMEHLKLQVKDSSLIPDVVESSEFLDSCNLLKCDNGAVTTIEELSTNTTGFEAEEAKVDTFDLDLSGNFSFSGRANLQDVEEGGPTYALDVHENLVAANDKCSSEKGSSVDSILHDLFKKGDSAQKYMQGCRSMKIDNWILLDNYLQGRGVLTSEL</sequence>
<gene>
    <name evidence="1" type="ORF">L6164_016852</name>
</gene>
<evidence type="ECO:0000313" key="2">
    <source>
        <dbReference type="Proteomes" id="UP000828941"/>
    </source>
</evidence>
<reference evidence="1 2" key="1">
    <citation type="journal article" date="2022" name="DNA Res.">
        <title>Chromosomal-level genome assembly of the orchid tree Bauhinia variegata (Leguminosae; Cercidoideae) supports the allotetraploid origin hypothesis of Bauhinia.</title>
        <authorList>
            <person name="Zhong Y."/>
            <person name="Chen Y."/>
            <person name="Zheng D."/>
            <person name="Pang J."/>
            <person name="Liu Y."/>
            <person name="Luo S."/>
            <person name="Meng S."/>
            <person name="Qian L."/>
            <person name="Wei D."/>
            <person name="Dai S."/>
            <person name="Zhou R."/>
        </authorList>
    </citation>
    <scope>NUCLEOTIDE SEQUENCE [LARGE SCALE GENOMIC DNA]</scope>
    <source>
        <strain evidence="1">BV-YZ2020</strain>
    </source>
</reference>
<comment type="caution">
    <text evidence="1">The sequence shown here is derived from an EMBL/GenBank/DDBJ whole genome shotgun (WGS) entry which is preliminary data.</text>
</comment>
<dbReference type="EMBL" id="CM039432">
    <property type="protein sequence ID" value="KAI4331904.1"/>
    <property type="molecule type" value="Genomic_DNA"/>
</dbReference>
<keyword evidence="2" id="KW-1185">Reference proteome</keyword>
<proteinExistence type="predicted"/>
<organism evidence="1 2">
    <name type="scientific">Bauhinia variegata</name>
    <name type="common">Purple orchid tree</name>
    <name type="synonym">Phanera variegata</name>
    <dbReference type="NCBI Taxonomy" id="167791"/>
    <lineage>
        <taxon>Eukaryota</taxon>
        <taxon>Viridiplantae</taxon>
        <taxon>Streptophyta</taxon>
        <taxon>Embryophyta</taxon>
        <taxon>Tracheophyta</taxon>
        <taxon>Spermatophyta</taxon>
        <taxon>Magnoliopsida</taxon>
        <taxon>eudicotyledons</taxon>
        <taxon>Gunneridae</taxon>
        <taxon>Pentapetalae</taxon>
        <taxon>rosids</taxon>
        <taxon>fabids</taxon>
        <taxon>Fabales</taxon>
        <taxon>Fabaceae</taxon>
        <taxon>Cercidoideae</taxon>
        <taxon>Cercideae</taxon>
        <taxon>Bauhiniinae</taxon>
        <taxon>Bauhinia</taxon>
    </lineage>
</organism>
<protein>
    <submittedName>
        <fullName evidence="1">Uncharacterized protein</fullName>
    </submittedName>
</protein>
<name>A0ACB9N5X8_BAUVA</name>
<evidence type="ECO:0000313" key="1">
    <source>
        <dbReference type="EMBL" id="KAI4331904.1"/>
    </source>
</evidence>
<dbReference type="Proteomes" id="UP000828941">
    <property type="component" value="Chromosome 7"/>
</dbReference>
<accession>A0ACB9N5X8</accession>